<evidence type="ECO:0000259" key="4">
    <source>
        <dbReference type="PROSITE" id="PS01124"/>
    </source>
</evidence>
<reference evidence="5 6" key="1">
    <citation type="submission" date="2018-10" db="EMBL/GenBank/DDBJ databases">
        <title>Draft genome of Fastidiocella sp. strain 375T, a bacterium isolated from a karstic cave dripping water.</title>
        <authorList>
            <person name="Coelho C."/>
            <person name="Verissimo A."/>
            <person name="Tiago I."/>
        </authorList>
    </citation>
    <scope>NUCLEOTIDE SEQUENCE [LARGE SCALE GENOMIC DNA]</scope>
    <source>
        <strain evidence="5 6">CAVE-375</strain>
    </source>
</reference>
<evidence type="ECO:0000313" key="5">
    <source>
        <dbReference type="EMBL" id="RXZ42222.1"/>
    </source>
</evidence>
<dbReference type="InterPro" id="IPR050204">
    <property type="entry name" value="AraC_XylS_family_regulators"/>
</dbReference>
<evidence type="ECO:0000256" key="3">
    <source>
        <dbReference type="ARBA" id="ARBA00023163"/>
    </source>
</evidence>
<dbReference type="PANTHER" id="PTHR46796:SF6">
    <property type="entry name" value="ARAC SUBFAMILY"/>
    <property type="match status" value="1"/>
</dbReference>
<comment type="caution">
    <text evidence="5">The sequence shown here is derived from an EMBL/GenBank/DDBJ whole genome shotgun (WGS) entry which is preliminary data.</text>
</comment>
<organism evidence="5 6">
    <name type="scientific">Crenobacter cavernae</name>
    <dbReference type="NCBI Taxonomy" id="2290923"/>
    <lineage>
        <taxon>Bacteria</taxon>
        <taxon>Pseudomonadati</taxon>
        <taxon>Pseudomonadota</taxon>
        <taxon>Betaproteobacteria</taxon>
        <taxon>Neisseriales</taxon>
        <taxon>Neisseriaceae</taxon>
        <taxon>Crenobacter</taxon>
    </lineage>
</organism>
<dbReference type="PANTHER" id="PTHR46796">
    <property type="entry name" value="HTH-TYPE TRANSCRIPTIONAL ACTIVATOR RHAS-RELATED"/>
    <property type="match status" value="1"/>
</dbReference>
<dbReference type="InterPro" id="IPR018062">
    <property type="entry name" value="HTH_AraC-typ_CS"/>
</dbReference>
<dbReference type="RefSeq" id="WP_129213832.1">
    <property type="nucleotide sequence ID" value="NZ_REGR01000015.1"/>
</dbReference>
<evidence type="ECO:0000256" key="1">
    <source>
        <dbReference type="ARBA" id="ARBA00023015"/>
    </source>
</evidence>
<protein>
    <submittedName>
        <fullName evidence="5">AraC family transcriptional regulator</fullName>
    </submittedName>
</protein>
<keyword evidence="2" id="KW-0238">DNA-binding</keyword>
<keyword evidence="1" id="KW-0805">Transcription regulation</keyword>
<sequence length="290" mass="32568">MSTLQVFDTLTRSHADLERSAPLGDSLVAALWQRNRLEDTVYRRPSHHTLSLYLEGGFDIVRRGLSEQHGAPDKLCILPAEHESYWQINGRIRFVHLYFTPEQFGSLAVTLLDREPRELTLFDRTYMDDARLAAACRRLARLDWDDADGRLYGNALGHEVLAHLMLTQTGRRRSLAVKGGLAPAQRRRVRELIDAKLDTALTVGELAAELALSEYHFARMFHASFGVPPHAWIMLRRLERAREALARADTPLADVAAACGFSSASHLANRFRAALGVTAGDYRRWAAGRA</sequence>
<gene>
    <name evidence="5" type="ORF">EBB06_14350</name>
</gene>
<name>A0ABY0FAC1_9NEIS</name>
<dbReference type="Pfam" id="PF12833">
    <property type="entry name" value="HTH_18"/>
    <property type="match status" value="1"/>
</dbReference>
<dbReference type="SMART" id="SM00342">
    <property type="entry name" value="HTH_ARAC"/>
    <property type="match status" value="1"/>
</dbReference>
<evidence type="ECO:0000313" key="6">
    <source>
        <dbReference type="Proteomes" id="UP000290682"/>
    </source>
</evidence>
<keyword evidence="6" id="KW-1185">Reference proteome</keyword>
<dbReference type="EMBL" id="REGR01000015">
    <property type="protein sequence ID" value="RXZ42222.1"/>
    <property type="molecule type" value="Genomic_DNA"/>
</dbReference>
<dbReference type="SUPFAM" id="SSF46689">
    <property type="entry name" value="Homeodomain-like"/>
    <property type="match status" value="2"/>
</dbReference>
<dbReference type="Proteomes" id="UP000290682">
    <property type="component" value="Unassembled WGS sequence"/>
</dbReference>
<dbReference type="InterPro" id="IPR009057">
    <property type="entry name" value="Homeodomain-like_sf"/>
</dbReference>
<dbReference type="PROSITE" id="PS01124">
    <property type="entry name" value="HTH_ARAC_FAMILY_2"/>
    <property type="match status" value="1"/>
</dbReference>
<feature type="domain" description="HTH araC/xylS-type" evidence="4">
    <location>
        <begin position="187"/>
        <end position="285"/>
    </location>
</feature>
<accession>A0ABY0FAC1</accession>
<proteinExistence type="predicted"/>
<dbReference type="PROSITE" id="PS00041">
    <property type="entry name" value="HTH_ARAC_FAMILY_1"/>
    <property type="match status" value="1"/>
</dbReference>
<keyword evidence="3" id="KW-0804">Transcription</keyword>
<dbReference type="InterPro" id="IPR018060">
    <property type="entry name" value="HTH_AraC"/>
</dbReference>
<evidence type="ECO:0000256" key="2">
    <source>
        <dbReference type="ARBA" id="ARBA00023125"/>
    </source>
</evidence>
<dbReference type="Gene3D" id="1.10.10.60">
    <property type="entry name" value="Homeodomain-like"/>
    <property type="match status" value="2"/>
</dbReference>